<dbReference type="OrthoDB" id="9792152at2"/>
<dbReference type="InterPro" id="IPR026444">
    <property type="entry name" value="Secre_tail"/>
</dbReference>
<dbReference type="Gene3D" id="2.60.40.10">
    <property type="entry name" value="Immunoglobulins"/>
    <property type="match status" value="2"/>
</dbReference>
<dbReference type="Pfam" id="PF18962">
    <property type="entry name" value="Por_Secre_tail"/>
    <property type="match status" value="1"/>
</dbReference>
<dbReference type="InterPro" id="IPR000601">
    <property type="entry name" value="PKD_dom"/>
</dbReference>
<feature type="chain" id="PRO_5026695050" evidence="1">
    <location>
        <begin position="23"/>
        <end position="1525"/>
    </location>
</feature>
<keyword evidence="3" id="KW-0326">Glycosidase</keyword>
<evidence type="ECO:0000313" key="3">
    <source>
        <dbReference type="EMBL" id="ABG58304.1"/>
    </source>
</evidence>
<protein>
    <submittedName>
        <fullName evidence="3">CHU large protein uncharacterized</fullName>
        <ecNumber evidence="3">3.2.1.-</ecNumber>
    </submittedName>
</protein>
<evidence type="ECO:0000259" key="2">
    <source>
        <dbReference type="PROSITE" id="PS50093"/>
    </source>
</evidence>
<name>A0A6N4SPW3_CYTH3</name>
<keyword evidence="4" id="KW-1185">Reference proteome</keyword>
<keyword evidence="3" id="KW-0378">Hydrolase</keyword>
<dbReference type="InterPro" id="IPR013783">
    <property type="entry name" value="Ig-like_fold"/>
</dbReference>
<organism evidence="3 4">
    <name type="scientific">Cytophaga hutchinsonii (strain ATCC 33406 / DSM 1761 / CIP 103989 / NBRC 15051 / NCIMB 9469 / D465)</name>
    <dbReference type="NCBI Taxonomy" id="269798"/>
    <lineage>
        <taxon>Bacteria</taxon>
        <taxon>Pseudomonadati</taxon>
        <taxon>Bacteroidota</taxon>
        <taxon>Cytophagia</taxon>
        <taxon>Cytophagales</taxon>
        <taxon>Cytophagaceae</taxon>
        <taxon>Cytophaga</taxon>
    </lineage>
</organism>
<accession>A0A6N4SPW3</accession>
<keyword evidence="1" id="KW-0732">Signal</keyword>
<dbReference type="PROSITE" id="PS50093">
    <property type="entry name" value="PKD"/>
    <property type="match status" value="1"/>
</dbReference>
<dbReference type="GO" id="GO:0016798">
    <property type="term" value="F:hydrolase activity, acting on glycosyl bonds"/>
    <property type="evidence" value="ECO:0007669"/>
    <property type="project" value="UniProtKB-KW"/>
</dbReference>
<dbReference type="EC" id="3.2.1.-" evidence="3"/>
<gene>
    <name evidence="3" type="ordered locus">CHU_1027</name>
</gene>
<feature type="domain" description="PKD" evidence="2">
    <location>
        <begin position="954"/>
        <end position="1007"/>
    </location>
</feature>
<sequence length="1525" mass="163395">MVLKNKFIFLVGLFISSVHVFANVSVTSAGNLNLCVGNGFSTIGKITIAEGVMADFSSNATVQTYEINAPSNFEFNPGNGSVTASGNDITFSALTVTATKITLYYLATATATVDKFELTNIQIKATNSSGSQNIVRTGGTATQAGNAAYTNTHASVSANQANVNLNLGSLNNLCINSGDKTLSGGTPGGGTYLGTGVSGSTFSPVAAGTGSYTITYTASQNGCSGTATATITVNPKPSVTFFGLDNTYCSNGLDDQLTGFPSGGTFSGSMAISGTLFKPSVPSVGVKNITYSYTDANGCSGETTQQTTILEAPTVSITLDPAKSTYAINDVPVKISGTQNNPSSGGTIILSGNGVSNSTALFTPSAAGVGTHIISRTIKAPNGCSATETREMTVSNTNNIIINGLAEKYCEYNAPVLLSTNLGTGTFSGEGITEFDASTGTATFNPALVDFGNQQQVTVTINLNYAGLINFPQTTTIHKRPQVTIIQDTVAPNFRKKFCNQDATVPMSVSTYPSGGTGEFSGSPAISGNNFNPANATIGSINTNTVLYTYTDLNNCTNTDSKTVIVNAVTTGLDFSGLNSKYCDKASIAELKPLNGETLFSGGFFSGVGTNGNTFNPGIAAQYNNNNKSQDYVISFIYVNEEKCQTIVEHTTTIILSPQVTLLGFNPKREYCLGDNPVTLTGVVSNSTPGAGVYSIKPLLNTELDDNTLNGNIFYPGNSTNAGTYRVLYNYTENTSNCTNTDSVTVIVHSIPQVYFSGLKSKYCDKEELSNLTAFPAYVAGASSFTSSPVVSAVAGTIFSPSLAGVNTHYITYTYTDNNGCKGDSTIKTVVYEKPKASFTMSSFCESDIILFRDSSSVLVSPTSAPSAYNNWKWVIDDKTVIRKDLDTALLAGSHKFSYITITDKGCSDTITKNVTIGSYPKTKFTWDKICNKEATKFFNNSTIDIGAITNVYWKFTEGGSEENIALNNNVNGNTTHTYTTPATYKVTLKAKTNYNCIASDTQKVFILPSIDISSDVPYSNNFNNLVGDWVSSSETDTLSSWVLGQPNKSIIKSDSAAWVTSLTKSHNPNEISYVYSPCFTLTDITKPMIHMDIWSATIQNISGANLQYAVDGTNWFTLGEPNKSGVNWYNNTSNIAARPSGPLSLNQYGWTGTDSAGWKNARHIFDKELGTNKNIRFRISFAGTTDTTNGFAFDNVWIGDRKRLMLAEHFTNNSSSNTVQDNVELNKLLNANQKDGIPKDIIALQYHTAFPGSDPMYSRNIPDAGARSLYYGVTQVPYSTVDGSYYKGNTARITQELIDTRSLYDPAFEIKLEPILTANTISGSVTVKNTMPVNNNVTVYISVLERYVNNITGINGEKNYEWVHAKFLPDAAGKSFSGNWSKDRTETVPFIWSFTPSNIYNPDKLAVIAFVQNNVTKEIYQAAYKGLGADVITSVFDPNESTSTVMMYPNPANDLVHVILSGTLSGDYSWCVIDGLGKVVDQGIAADQTDGFVVNTQHYASGFYTLRLSNQSSGIKTQKFVVVH</sequence>
<evidence type="ECO:0000256" key="1">
    <source>
        <dbReference type="SAM" id="SignalP"/>
    </source>
</evidence>
<dbReference type="Proteomes" id="UP000001822">
    <property type="component" value="Chromosome"/>
</dbReference>
<dbReference type="SUPFAM" id="SSF49299">
    <property type="entry name" value="PKD domain"/>
    <property type="match status" value="1"/>
</dbReference>
<proteinExistence type="predicted"/>
<feature type="signal peptide" evidence="1">
    <location>
        <begin position="1"/>
        <end position="22"/>
    </location>
</feature>
<dbReference type="InterPro" id="IPR035986">
    <property type="entry name" value="PKD_dom_sf"/>
</dbReference>
<evidence type="ECO:0000313" key="4">
    <source>
        <dbReference type="Proteomes" id="UP000001822"/>
    </source>
</evidence>
<dbReference type="RefSeq" id="WP_011584419.1">
    <property type="nucleotide sequence ID" value="NC_008255.1"/>
</dbReference>
<reference evidence="3 4" key="1">
    <citation type="journal article" date="2007" name="Appl. Environ. Microbiol.">
        <title>Genome sequence of the cellulolytic gliding bacterium Cytophaga hutchinsonii.</title>
        <authorList>
            <person name="Xie G."/>
            <person name="Bruce D.C."/>
            <person name="Challacombe J.F."/>
            <person name="Chertkov O."/>
            <person name="Detter J.C."/>
            <person name="Gilna P."/>
            <person name="Han C.S."/>
            <person name="Lucas S."/>
            <person name="Misra M."/>
            <person name="Myers G.L."/>
            <person name="Richardson P."/>
            <person name="Tapia R."/>
            <person name="Thayer N."/>
            <person name="Thompson L.S."/>
            <person name="Brettin T.S."/>
            <person name="Henrissat B."/>
            <person name="Wilson D.B."/>
            <person name="McBride M.J."/>
        </authorList>
    </citation>
    <scope>NUCLEOTIDE SEQUENCE [LARGE SCALE GENOMIC DNA]</scope>
    <source>
        <strain evidence="4">ATCC 33406 / DSM 1761 / CIP 103989 / NBRC 15051 / NCIMB 9469 / D465</strain>
    </source>
</reference>
<dbReference type="KEGG" id="chu:CHU_1027"/>
<dbReference type="EMBL" id="CP000383">
    <property type="protein sequence ID" value="ABG58304.1"/>
    <property type="molecule type" value="Genomic_DNA"/>
</dbReference>